<sequence>MISGFDTKVLKPTDPKAAIDAVRGQNWGRKKTHSQLFKRIAKDVSFRGCEDESFNGLLHQIQAWYPRVYA</sequence>
<dbReference type="PATRIC" id="fig|1698449.3.peg.1153"/>
<reference evidence="1 2" key="1">
    <citation type="journal article" date="2015" name="Genome Announc.">
        <title>Genome Sequences of Oblitimonas alkaliphila gen. nov. sp. nov. (Proposed), a Novel Bacterium of the Pseudomonadaceae Family.</title>
        <authorList>
            <person name="Lauer A.C."/>
            <person name="Nicholson A.C."/>
            <person name="Humrighouse B.W."/>
            <person name="Emery B."/>
            <person name="Drobish A."/>
            <person name="Juieng P."/>
            <person name="Loparev V."/>
            <person name="McQuiston J.R."/>
        </authorList>
    </citation>
    <scope>NUCLEOTIDE SEQUENCE [LARGE SCALE GENOMIC DNA]</scope>
    <source>
        <strain evidence="1 2">E5571</strain>
    </source>
</reference>
<dbReference type="RefSeq" id="WP_053100670.1">
    <property type="nucleotide sequence ID" value="NZ_CP012365.1"/>
</dbReference>
<protein>
    <submittedName>
        <fullName evidence="1">Uncharacterized protein</fullName>
    </submittedName>
</protein>
<evidence type="ECO:0000313" key="1">
    <source>
        <dbReference type="EMBL" id="AKX59492.1"/>
    </source>
</evidence>
<dbReference type="Proteomes" id="UP000063953">
    <property type="component" value="Chromosome"/>
</dbReference>
<organism evidence="1 2">
    <name type="scientific">Thiopseudomonas alkaliphila</name>
    <dbReference type="NCBI Taxonomy" id="1697053"/>
    <lineage>
        <taxon>Bacteria</taxon>
        <taxon>Pseudomonadati</taxon>
        <taxon>Pseudomonadota</taxon>
        <taxon>Gammaproteobacteria</taxon>
        <taxon>Pseudomonadales</taxon>
        <taxon>Pseudomonadaceae</taxon>
        <taxon>Thiopseudomonas</taxon>
    </lineage>
</organism>
<accession>A0A0K1XE92</accession>
<keyword evidence="2" id="KW-1185">Reference proteome</keyword>
<dbReference type="AlphaFoldDB" id="A0A0K1XE92"/>
<proteinExistence type="predicted"/>
<evidence type="ECO:0000313" key="2">
    <source>
        <dbReference type="Proteomes" id="UP000063953"/>
    </source>
</evidence>
<gene>
    <name evidence="1" type="ORF">AKN88_05755</name>
</gene>
<dbReference type="EMBL" id="CP012365">
    <property type="protein sequence ID" value="AKX59492.1"/>
    <property type="molecule type" value="Genomic_DNA"/>
</dbReference>
<name>A0A0K1XE92_9GAMM</name>